<accession>A0A6C0F6U4</accession>
<evidence type="ECO:0000313" key="1">
    <source>
        <dbReference type="EMBL" id="QHT36912.1"/>
    </source>
</evidence>
<organism evidence="1">
    <name type="scientific">viral metagenome</name>
    <dbReference type="NCBI Taxonomy" id="1070528"/>
    <lineage>
        <taxon>unclassified sequences</taxon>
        <taxon>metagenomes</taxon>
        <taxon>organismal metagenomes</taxon>
    </lineage>
</organism>
<dbReference type="AlphaFoldDB" id="A0A6C0F6U4"/>
<dbReference type="EMBL" id="MN738786">
    <property type="protein sequence ID" value="QHT36912.1"/>
    <property type="molecule type" value="Genomic_DNA"/>
</dbReference>
<proteinExistence type="predicted"/>
<name>A0A6C0F6U4_9ZZZZ</name>
<reference evidence="1" key="1">
    <citation type="journal article" date="2020" name="Nature">
        <title>Giant virus diversity and host interactions through global metagenomics.</title>
        <authorList>
            <person name="Schulz F."/>
            <person name="Roux S."/>
            <person name="Paez-Espino D."/>
            <person name="Jungbluth S."/>
            <person name="Walsh D.A."/>
            <person name="Denef V.J."/>
            <person name="McMahon K.D."/>
            <person name="Konstantinidis K.T."/>
            <person name="Eloe-Fadrosh E.A."/>
            <person name="Kyrpides N.C."/>
            <person name="Woyke T."/>
        </authorList>
    </citation>
    <scope>NUCLEOTIDE SEQUENCE</scope>
    <source>
        <strain evidence="1">GVMAG-S-ERX555967-130</strain>
    </source>
</reference>
<sequence>MSLYDKYFSDINRNHVYTLLCKSIQTDFGCNVTHDIHFKERYNQIYPRIFREIDTDNLIDLNKALIDRMAEPFTTIPLQPLAKAPPNAQPMNIYSSNRILSSSNRYDYTVRVEPGKYTLTKITLPQENSSLFSGTTIQITFISHDQSVTTICELVHTRIVNDKPYLTYHPQTSLTLQSTDKIHIQIKDRNGHVPIVKTPDICKIRLVKKVDDVFTGLTLQNMPSQTDLVGLFGSEGYASEVEIVKSQPPHVMIRNFTGDTTHSLIDMSLQNHIQMSYTK</sequence>
<protein>
    <submittedName>
        <fullName evidence="1">Uncharacterized protein</fullName>
    </submittedName>
</protein>